<dbReference type="Pfam" id="PF08268">
    <property type="entry name" value="FBA_3"/>
    <property type="match status" value="1"/>
</dbReference>
<dbReference type="PROSITE" id="PS50181">
    <property type="entry name" value="FBOX"/>
    <property type="match status" value="1"/>
</dbReference>
<dbReference type="Pfam" id="PF00646">
    <property type="entry name" value="F-box"/>
    <property type="match status" value="1"/>
</dbReference>
<dbReference type="PANTHER" id="PTHR31111">
    <property type="entry name" value="BNAA05G37150D PROTEIN-RELATED"/>
    <property type="match status" value="1"/>
</dbReference>
<dbReference type="Gene3D" id="1.20.1280.50">
    <property type="match status" value="1"/>
</dbReference>
<evidence type="ECO:0000313" key="3">
    <source>
        <dbReference type="RefSeq" id="XP_018454069.1"/>
    </source>
</evidence>
<evidence type="ECO:0000313" key="2">
    <source>
        <dbReference type="Proteomes" id="UP000504610"/>
    </source>
</evidence>
<reference evidence="3" key="1">
    <citation type="submission" date="2025-08" db="UniProtKB">
        <authorList>
            <consortium name="RefSeq"/>
        </authorList>
    </citation>
    <scope>IDENTIFICATION</scope>
    <source>
        <tissue evidence="3">Leaf</tissue>
    </source>
</reference>
<dbReference type="AlphaFoldDB" id="A0A6J0L3M8"/>
<dbReference type="KEGG" id="rsz:108825250"/>
<accession>A0A6J0L3M8</accession>
<sequence length="402" mass="46676">MVKYLLRRRAYFVAPEIPFDLMIEILTRLPAKSLMRFRCVSKLWSCLIRSRYFSNLYHTVSSSRPQPLGLYMSLNSVHWARHLKCDSMELCHNPGKSDLLSLRLSSSSSNSAESSLEIDLNFPGMEGHMMFVLRGLILYTICRKACIYNPATRQRLILPAVKSNIFAQQVPNKRVCNFFGHDPINDQYKILCIVVLNSKHRLTSEYWVFVVEPGGFWKRIEHDDDQPRFPTRQGPCINGVIYYLASSFTCQDKVYCFDVRFEEFRVIQVPSEVSKYAYSVGFIEHGGKPAIFDFTRIRETGVSELWVLEMNGGTWSRKSLVLKLCQKHLVDDVNIMNLRMHDTGQNNEVILALPNTCYLLYYDLIKNDLRKVDINRESPPDQRLNIYVKLMDKGENIMPLEI</sequence>
<dbReference type="CDD" id="cd22157">
    <property type="entry name" value="F-box_AtFBW1-like"/>
    <property type="match status" value="1"/>
</dbReference>
<dbReference type="InterPro" id="IPR013187">
    <property type="entry name" value="F-box-assoc_dom_typ3"/>
</dbReference>
<name>A0A6J0L3M8_RAPSA</name>
<dbReference type="GeneID" id="108825250"/>
<dbReference type="Proteomes" id="UP000504610">
    <property type="component" value="Unplaced"/>
</dbReference>
<evidence type="ECO:0000259" key="1">
    <source>
        <dbReference type="PROSITE" id="PS50181"/>
    </source>
</evidence>
<dbReference type="InterPro" id="IPR017451">
    <property type="entry name" value="F-box-assoc_interact_dom"/>
</dbReference>
<dbReference type="PANTHER" id="PTHR31111:SF37">
    <property type="entry name" value="F-BOX ONLY PROTEIN 8"/>
    <property type="match status" value="1"/>
</dbReference>
<dbReference type="SMART" id="SM00256">
    <property type="entry name" value="FBOX"/>
    <property type="match status" value="1"/>
</dbReference>
<dbReference type="RefSeq" id="XP_018454069.1">
    <property type="nucleotide sequence ID" value="XM_018598567.2"/>
</dbReference>
<proteinExistence type="predicted"/>
<gene>
    <name evidence="3" type="primary">LOC108825250</name>
</gene>
<dbReference type="SUPFAM" id="SSF81383">
    <property type="entry name" value="F-box domain"/>
    <property type="match status" value="1"/>
</dbReference>
<dbReference type="InterPro" id="IPR001810">
    <property type="entry name" value="F-box_dom"/>
</dbReference>
<feature type="domain" description="F-box" evidence="1">
    <location>
        <begin position="11"/>
        <end position="60"/>
    </location>
</feature>
<organism evidence="2 3">
    <name type="scientific">Raphanus sativus</name>
    <name type="common">Radish</name>
    <name type="synonym">Raphanus raphanistrum var. sativus</name>
    <dbReference type="NCBI Taxonomy" id="3726"/>
    <lineage>
        <taxon>Eukaryota</taxon>
        <taxon>Viridiplantae</taxon>
        <taxon>Streptophyta</taxon>
        <taxon>Embryophyta</taxon>
        <taxon>Tracheophyta</taxon>
        <taxon>Spermatophyta</taxon>
        <taxon>Magnoliopsida</taxon>
        <taxon>eudicotyledons</taxon>
        <taxon>Gunneridae</taxon>
        <taxon>Pentapetalae</taxon>
        <taxon>rosids</taxon>
        <taxon>malvids</taxon>
        <taxon>Brassicales</taxon>
        <taxon>Brassicaceae</taxon>
        <taxon>Brassiceae</taxon>
        <taxon>Raphanus</taxon>
    </lineage>
</organism>
<dbReference type="InterPro" id="IPR036047">
    <property type="entry name" value="F-box-like_dom_sf"/>
</dbReference>
<dbReference type="OrthoDB" id="687122at2759"/>
<dbReference type="NCBIfam" id="TIGR01640">
    <property type="entry name" value="F_box_assoc_1"/>
    <property type="match status" value="1"/>
</dbReference>
<protein>
    <submittedName>
        <fullName evidence="3">F-box protein At5g62660 isoform X1</fullName>
    </submittedName>
</protein>
<keyword evidence="2" id="KW-1185">Reference proteome</keyword>